<dbReference type="Proteomes" id="UP000095283">
    <property type="component" value="Unplaced"/>
</dbReference>
<evidence type="ECO:0000313" key="1">
    <source>
        <dbReference type="Proteomes" id="UP000095283"/>
    </source>
</evidence>
<dbReference type="AlphaFoldDB" id="A0A1I7W757"/>
<keyword evidence="1" id="KW-1185">Reference proteome</keyword>
<protein>
    <submittedName>
        <fullName evidence="2">Protein kinase domain-containing protein</fullName>
    </submittedName>
</protein>
<proteinExistence type="predicted"/>
<organism evidence="1 2">
    <name type="scientific">Heterorhabditis bacteriophora</name>
    <name type="common">Entomopathogenic nematode worm</name>
    <dbReference type="NCBI Taxonomy" id="37862"/>
    <lineage>
        <taxon>Eukaryota</taxon>
        <taxon>Metazoa</taxon>
        <taxon>Ecdysozoa</taxon>
        <taxon>Nematoda</taxon>
        <taxon>Chromadorea</taxon>
        <taxon>Rhabditida</taxon>
        <taxon>Rhabditina</taxon>
        <taxon>Rhabditomorpha</taxon>
        <taxon>Strongyloidea</taxon>
        <taxon>Heterorhabditidae</taxon>
        <taxon>Heterorhabditis</taxon>
    </lineage>
</organism>
<reference evidence="2" key="1">
    <citation type="submission" date="2016-11" db="UniProtKB">
        <authorList>
            <consortium name="WormBaseParasite"/>
        </authorList>
    </citation>
    <scope>IDENTIFICATION</scope>
</reference>
<evidence type="ECO:0000313" key="2">
    <source>
        <dbReference type="WBParaSite" id="Hba_00460"/>
    </source>
</evidence>
<accession>A0A1I7W757</accession>
<name>A0A1I7W757_HETBA</name>
<dbReference type="WBParaSite" id="Hba_00460">
    <property type="protein sequence ID" value="Hba_00460"/>
    <property type="gene ID" value="Hba_00460"/>
</dbReference>
<sequence length="270" mass="30951">MLRLKRALRQMPRLRRALKNRKENSPVAYVPRIVQSIRPSAQKLTAGSVLRRPKNCCEAIHRTILAIRKKRKPREAPGTERIRSYCCQLIKSCLTTAAGSRAALLNIRQHPWLNQHIEVFSETFQEVLDRTLGRPVNRSPRITAEEGKAALEEERQINDIIIVKDFSKKCSSSKENSDQESTATMTISRDSQDRSCTIRLFVKIERLHSRYDNISSSSLSDYFSLISLDRTPEGPDQVQDSLSMATTNNIYYSANDINENDDDAEELEKW</sequence>